<gene>
    <name evidence="2" type="ORF">PN838_18410</name>
</gene>
<keyword evidence="3" id="KW-1185">Reference proteome</keyword>
<evidence type="ECO:0000313" key="3">
    <source>
        <dbReference type="Proteomes" id="UP001528411"/>
    </source>
</evidence>
<evidence type="ECO:0000313" key="2">
    <source>
        <dbReference type="EMBL" id="MDC2890369.1"/>
    </source>
</evidence>
<dbReference type="Pfam" id="PF04313">
    <property type="entry name" value="HSDR_N"/>
    <property type="match status" value="1"/>
</dbReference>
<proteinExistence type="predicted"/>
<comment type="caution">
    <text evidence="2">The sequence shown here is derived from an EMBL/GenBank/DDBJ whole genome shotgun (WGS) entry which is preliminary data.</text>
</comment>
<feature type="domain" description="Restriction endonuclease type I HsdR N-terminal" evidence="1">
    <location>
        <begin position="52"/>
        <end position="165"/>
    </location>
</feature>
<dbReference type="Proteomes" id="UP001528411">
    <property type="component" value="Unassembled WGS sequence"/>
</dbReference>
<dbReference type="EMBL" id="JAQOMS010000002">
    <property type="protein sequence ID" value="MDC2890369.1"/>
    <property type="molecule type" value="Genomic_DNA"/>
</dbReference>
<sequence length="189" mass="21202">MKEMVIQHIYLFPVDYKEKQQLSHLLGISVQGQRWMDTKKQGKAKMTFSVNFQEEFSAKIPALSLLTNLGYTFIPPSECEALRGNTLANEKKSTHQVILLPVMREILAKQTFSFAGKQHTLSEAAVDKVMHELNPAMNLGLKAANEKIYNALMYGVSVTEFIDGKKPPPPLSLLIGTTLIIINFILPKN</sequence>
<accession>A0ABT5FFP2</accession>
<evidence type="ECO:0000259" key="1">
    <source>
        <dbReference type="Pfam" id="PF04313"/>
    </source>
</evidence>
<protein>
    <recommendedName>
        <fullName evidence="1">Restriction endonuclease type I HsdR N-terminal domain-containing protein</fullName>
    </recommendedName>
</protein>
<reference evidence="2 3" key="1">
    <citation type="submission" date="2023-01" db="EMBL/GenBank/DDBJ databases">
        <title>Psychrosphaera sp. nov., isolated from marine algae.</title>
        <authorList>
            <person name="Bayburt H."/>
            <person name="Choi B.J."/>
            <person name="Kim J.M."/>
            <person name="Choi D.G."/>
            <person name="Jeon C.O."/>
        </authorList>
    </citation>
    <scope>NUCLEOTIDE SEQUENCE [LARGE SCALE GENOMIC DNA]</scope>
    <source>
        <strain evidence="2 3">G1-22</strain>
    </source>
</reference>
<organism evidence="2 3">
    <name type="scientific">Psychrosphaera algicola</name>
    <dbReference type="NCBI Taxonomy" id="3023714"/>
    <lineage>
        <taxon>Bacteria</taxon>
        <taxon>Pseudomonadati</taxon>
        <taxon>Pseudomonadota</taxon>
        <taxon>Gammaproteobacteria</taxon>
        <taxon>Alteromonadales</taxon>
        <taxon>Pseudoalteromonadaceae</taxon>
        <taxon>Psychrosphaera</taxon>
    </lineage>
</organism>
<dbReference type="InterPro" id="IPR007409">
    <property type="entry name" value="Restrct_endonuc_type1_HsdR_N"/>
</dbReference>
<name>A0ABT5FFP2_9GAMM</name>